<dbReference type="GeneID" id="110757984"/>
<dbReference type="RefSeq" id="XP_021815446.1">
    <property type="nucleotide sequence ID" value="XM_021959754.1"/>
</dbReference>
<feature type="region of interest" description="Disordered" evidence="1">
    <location>
        <begin position="107"/>
        <end position="145"/>
    </location>
</feature>
<dbReference type="PANTHER" id="PTHR37746:SF1">
    <property type="entry name" value="TRANSMEMBRANE PROTEIN"/>
    <property type="match status" value="1"/>
</dbReference>
<evidence type="ECO:0000313" key="3">
    <source>
        <dbReference type="Proteomes" id="UP000515124"/>
    </source>
</evidence>
<gene>
    <name evidence="4" type="primary">LOC110757984</name>
</gene>
<evidence type="ECO:0000256" key="1">
    <source>
        <dbReference type="SAM" id="MobiDB-lite"/>
    </source>
</evidence>
<dbReference type="PANTHER" id="PTHR37746">
    <property type="entry name" value="TRANSMEMBRANE PROTEIN"/>
    <property type="match status" value="1"/>
</dbReference>
<feature type="compositionally biased region" description="Basic and acidic residues" evidence="1">
    <location>
        <begin position="195"/>
        <end position="215"/>
    </location>
</feature>
<feature type="compositionally biased region" description="Polar residues" evidence="1">
    <location>
        <begin position="120"/>
        <end position="145"/>
    </location>
</feature>
<dbReference type="KEGG" id="pavi:110757984"/>
<sequence>MEEDASLMMYQLNSISDLVLTETMISFCASVFSSPLFSSIVTLYALVLLYFPYHFIRIVFSPVPIITGILLLTILRLGAVQRFEVDEHGEKEDNSCLLETECTKTNQSKECNEENKENRGSTSTSTQRTEVQEQIPTSPEAQDHSFFTYQSETDSESEMGFDPNPCFEDFFVEWNLKAPLEVIYEENEGEEDEMDRNGNDPNSKQEQESQVRGLERYPSLSMYYPESDSDSSSDGGYSVTGVWDSPETMCFRWEEEDREGLIEIALEENSKRGMDFQVDHEEENLIEIDISPTRNNEYCGKKWLFSGERFERHVEANVVVVEFSMFGPKCTLDKEVVEEEEEEATKSCT</sequence>
<keyword evidence="3" id="KW-1185">Reference proteome</keyword>
<dbReference type="Proteomes" id="UP000515124">
    <property type="component" value="Unplaced"/>
</dbReference>
<protein>
    <submittedName>
        <fullName evidence="4">Uncharacterized protein LOC110757984</fullName>
    </submittedName>
</protein>
<feature type="region of interest" description="Disordered" evidence="1">
    <location>
        <begin position="187"/>
        <end position="239"/>
    </location>
</feature>
<feature type="compositionally biased region" description="Basic and acidic residues" evidence="1">
    <location>
        <begin position="110"/>
        <end position="119"/>
    </location>
</feature>
<name>A0A6P5SP74_PRUAV</name>
<feature type="transmembrane region" description="Helical" evidence="2">
    <location>
        <begin position="58"/>
        <end position="79"/>
    </location>
</feature>
<reference evidence="4" key="1">
    <citation type="submission" date="2025-08" db="UniProtKB">
        <authorList>
            <consortium name="RefSeq"/>
        </authorList>
    </citation>
    <scope>IDENTIFICATION</scope>
</reference>
<proteinExistence type="predicted"/>
<dbReference type="AlphaFoldDB" id="A0A6P5SP74"/>
<organism evidence="3 4">
    <name type="scientific">Prunus avium</name>
    <name type="common">Cherry</name>
    <name type="synonym">Cerasus avium</name>
    <dbReference type="NCBI Taxonomy" id="42229"/>
    <lineage>
        <taxon>Eukaryota</taxon>
        <taxon>Viridiplantae</taxon>
        <taxon>Streptophyta</taxon>
        <taxon>Embryophyta</taxon>
        <taxon>Tracheophyta</taxon>
        <taxon>Spermatophyta</taxon>
        <taxon>Magnoliopsida</taxon>
        <taxon>eudicotyledons</taxon>
        <taxon>Gunneridae</taxon>
        <taxon>Pentapetalae</taxon>
        <taxon>rosids</taxon>
        <taxon>fabids</taxon>
        <taxon>Rosales</taxon>
        <taxon>Rosaceae</taxon>
        <taxon>Amygdaloideae</taxon>
        <taxon>Amygdaleae</taxon>
        <taxon>Prunus</taxon>
    </lineage>
</organism>
<evidence type="ECO:0000256" key="2">
    <source>
        <dbReference type="SAM" id="Phobius"/>
    </source>
</evidence>
<feature type="transmembrane region" description="Helical" evidence="2">
    <location>
        <begin position="24"/>
        <end position="51"/>
    </location>
</feature>
<keyword evidence="2" id="KW-0472">Membrane</keyword>
<evidence type="ECO:0000313" key="4">
    <source>
        <dbReference type="RefSeq" id="XP_021815446.1"/>
    </source>
</evidence>
<keyword evidence="2" id="KW-0812">Transmembrane</keyword>
<keyword evidence="2" id="KW-1133">Transmembrane helix</keyword>
<accession>A0A6P5SP74</accession>